<evidence type="ECO:0008006" key="3">
    <source>
        <dbReference type="Google" id="ProtNLM"/>
    </source>
</evidence>
<evidence type="ECO:0000313" key="1">
    <source>
        <dbReference type="EMBL" id="MBB6341511.1"/>
    </source>
</evidence>
<sequence>MLETECYQCPYCGEQVEALLDLSAGEQCYYEDCPVCCRPILFQLWTDGQSWQLQVRREDD</sequence>
<accession>A0A7X0EUE6</accession>
<dbReference type="PIRSF" id="PIRSF037225">
    <property type="entry name" value="UCP037225"/>
    <property type="match status" value="1"/>
</dbReference>
<evidence type="ECO:0000313" key="2">
    <source>
        <dbReference type="Proteomes" id="UP000557193"/>
    </source>
</evidence>
<keyword evidence="2" id="KW-1185">Reference proteome</keyword>
<reference evidence="1 2" key="1">
    <citation type="submission" date="2020-08" db="EMBL/GenBank/DDBJ databases">
        <title>Functional genomics of gut bacteria from endangered species of beetles.</title>
        <authorList>
            <person name="Carlos-Shanley C."/>
        </authorList>
    </citation>
    <scope>NUCLEOTIDE SEQUENCE [LARGE SCALE GENOMIC DNA]</scope>
    <source>
        <strain evidence="1 2">S00202</strain>
    </source>
</reference>
<organism evidence="1 2">
    <name type="scientific">Pseudomonas fluvialis</name>
    <dbReference type="NCBI Taxonomy" id="1793966"/>
    <lineage>
        <taxon>Bacteria</taxon>
        <taxon>Pseudomonadati</taxon>
        <taxon>Pseudomonadota</taxon>
        <taxon>Gammaproteobacteria</taxon>
        <taxon>Pseudomonadales</taxon>
        <taxon>Pseudomonadaceae</taxon>
        <taxon>Pseudomonas</taxon>
    </lineage>
</organism>
<gene>
    <name evidence="1" type="ORF">HNP49_001668</name>
</gene>
<name>A0A7X0EUE6_9PSED</name>
<dbReference type="InterPro" id="IPR017143">
    <property type="entry name" value="UCP037225"/>
</dbReference>
<dbReference type="AlphaFoldDB" id="A0A7X0EUE6"/>
<comment type="caution">
    <text evidence="1">The sequence shown here is derived from an EMBL/GenBank/DDBJ whole genome shotgun (WGS) entry which is preliminary data.</text>
</comment>
<protein>
    <recommendedName>
        <fullName evidence="3">CPXCG motif-containing cysteine-rich protein</fullName>
    </recommendedName>
</protein>
<dbReference type="InterPro" id="IPR025990">
    <property type="entry name" value="zinc_ribbon_bacterial"/>
</dbReference>
<proteinExistence type="predicted"/>
<dbReference type="RefSeq" id="WP_095939576.1">
    <property type="nucleotide sequence ID" value="NZ_JACHLL010000002.1"/>
</dbReference>
<dbReference type="Pfam" id="PF14255">
    <property type="entry name" value="Zn_ribbon_21"/>
    <property type="match status" value="1"/>
</dbReference>
<dbReference type="EMBL" id="JACHLL010000002">
    <property type="protein sequence ID" value="MBB6341511.1"/>
    <property type="molecule type" value="Genomic_DNA"/>
</dbReference>
<dbReference type="Proteomes" id="UP000557193">
    <property type="component" value="Unassembled WGS sequence"/>
</dbReference>